<evidence type="ECO:0000313" key="1">
    <source>
        <dbReference type="EMBL" id="MFE1357272.1"/>
    </source>
</evidence>
<comment type="caution">
    <text evidence="1">The sequence shown here is derived from an EMBL/GenBank/DDBJ whole genome shotgun (WGS) entry which is preliminary data.</text>
</comment>
<dbReference type="RefSeq" id="WP_380321268.1">
    <property type="nucleotide sequence ID" value="NZ_JBHYPW010000013.1"/>
</dbReference>
<proteinExistence type="predicted"/>
<dbReference type="EMBL" id="JBHYPX010000147">
    <property type="protein sequence ID" value="MFE1357272.1"/>
    <property type="molecule type" value="Genomic_DNA"/>
</dbReference>
<sequence length="82" mass="8846">MADWYCGECGAEGQEHFEDDTEVAADHDCDENGGSGAIGWDGRAECGECGWVLETDFEDDCWVASDHVCKDESAVPAGEVVR</sequence>
<reference evidence="1 2" key="1">
    <citation type="submission" date="2024-09" db="EMBL/GenBank/DDBJ databases">
        <title>The Natural Products Discovery Center: Release of the First 8490 Sequenced Strains for Exploring Actinobacteria Biosynthetic Diversity.</title>
        <authorList>
            <person name="Kalkreuter E."/>
            <person name="Kautsar S.A."/>
            <person name="Yang D."/>
            <person name="Bader C.D."/>
            <person name="Teijaro C.N."/>
            <person name="Fluegel L."/>
            <person name="Davis C.M."/>
            <person name="Simpson J.R."/>
            <person name="Lauterbach L."/>
            <person name="Steele A.D."/>
            <person name="Gui C."/>
            <person name="Meng S."/>
            <person name="Li G."/>
            <person name="Viehrig K."/>
            <person name="Ye F."/>
            <person name="Su P."/>
            <person name="Kiefer A.F."/>
            <person name="Nichols A."/>
            <person name="Cepeda A.J."/>
            <person name="Yan W."/>
            <person name="Fan B."/>
            <person name="Jiang Y."/>
            <person name="Adhikari A."/>
            <person name="Zheng C.-J."/>
            <person name="Schuster L."/>
            <person name="Cowan T.M."/>
            <person name="Smanski M.J."/>
            <person name="Chevrette M.G."/>
            <person name="De Carvalho L.P.S."/>
            <person name="Shen B."/>
        </authorList>
    </citation>
    <scope>NUCLEOTIDE SEQUENCE [LARGE SCALE GENOMIC DNA]</scope>
    <source>
        <strain evidence="1 2">NPDC058753</strain>
    </source>
</reference>
<name>A0ABW6GWW3_9ACTN</name>
<accession>A0ABW6GWW3</accession>
<evidence type="ECO:0000313" key="2">
    <source>
        <dbReference type="Proteomes" id="UP001599542"/>
    </source>
</evidence>
<keyword evidence="2" id="KW-1185">Reference proteome</keyword>
<organism evidence="1 2">
    <name type="scientific">Kitasatospora phosalacinea</name>
    <dbReference type="NCBI Taxonomy" id="2065"/>
    <lineage>
        <taxon>Bacteria</taxon>
        <taxon>Bacillati</taxon>
        <taxon>Actinomycetota</taxon>
        <taxon>Actinomycetes</taxon>
        <taxon>Kitasatosporales</taxon>
        <taxon>Streptomycetaceae</taxon>
        <taxon>Kitasatospora</taxon>
    </lineage>
</organism>
<gene>
    <name evidence="1" type="ORF">ACFW6T_35445</name>
</gene>
<protein>
    <submittedName>
        <fullName evidence="1">Uncharacterized protein</fullName>
    </submittedName>
</protein>
<dbReference type="Proteomes" id="UP001599542">
    <property type="component" value="Unassembled WGS sequence"/>
</dbReference>